<dbReference type="InterPro" id="IPR017871">
    <property type="entry name" value="ABC_transporter-like_CS"/>
</dbReference>
<dbReference type="SUPFAM" id="SSF52540">
    <property type="entry name" value="P-loop containing nucleoside triphosphate hydrolases"/>
    <property type="match status" value="1"/>
</dbReference>
<evidence type="ECO:0000313" key="11">
    <source>
        <dbReference type="EMBL" id="WAX57226.1"/>
    </source>
</evidence>
<dbReference type="RefSeq" id="WP_269443764.1">
    <property type="nucleotide sequence ID" value="NZ_CP097463.1"/>
</dbReference>
<keyword evidence="6" id="KW-1278">Translocase</keyword>
<dbReference type="PANTHER" id="PTHR42711:SF19">
    <property type="entry name" value="DOXORUBICIN RESISTANCE ATP-BINDING PROTEIN DRRA"/>
    <property type="match status" value="1"/>
</dbReference>
<dbReference type="InterPro" id="IPR050763">
    <property type="entry name" value="ABC_transporter_ATP-binding"/>
</dbReference>
<dbReference type="InterPro" id="IPR003593">
    <property type="entry name" value="AAA+_ATPase"/>
</dbReference>
<keyword evidence="5 11" id="KW-0067">ATP-binding</keyword>
<evidence type="ECO:0000256" key="9">
    <source>
        <dbReference type="ARBA" id="ARBA00049985"/>
    </source>
</evidence>
<keyword evidence="8" id="KW-0046">Antibiotic resistance</keyword>
<sequence length="325" mass="34267">MAMAAAIEVSGLQKSFGDHLVLDGVDLDVAQGSVFCLLGPNGAGKSTIVHILATLLRADAGQLTVAGCDVATDPRGVRAAIGVTGQFSAVDELLTGTENLQLMADLLHLDRAAGRRRAGELLRRFELTAAAAKPASTYSGGMRRRLDLAMTLMGTPRLIFLDEPTTGLDPRSRRTMWDSIRGLVRDGVTIFLTTQDLGEADQLADRVAVLDRGRVVAEGTPAELKRRIPGGHVELQFASPGDLDAAGRLLPGAARNEDGLTLQVPGDGSVPGLRALLGQLDDAGIDVANLSIHTPDLDDVFFAVTGRPATVHPDPDPEPQRVAVR</sequence>
<dbReference type="PROSITE" id="PS00211">
    <property type="entry name" value="ABC_TRANSPORTER_1"/>
    <property type="match status" value="1"/>
</dbReference>
<dbReference type="NCBIfam" id="TIGR01188">
    <property type="entry name" value="drrA"/>
    <property type="match status" value="1"/>
</dbReference>
<evidence type="ECO:0000256" key="4">
    <source>
        <dbReference type="ARBA" id="ARBA00022741"/>
    </source>
</evidence>
<evidence type="ECO:0000256" key="3">
    <source>
        <dbReference type="ARBA" id="ARBA00022475"/>
    </source>
</evidence>
<keyword evidence="3" id="KW-1003">Cell membrane</keyword>
<organism evidence="11 12">
    <name type="scientific">Jatrophihabitans cynanchi</name>
    <dbReference type="NCBI Taxonomy" id="2944128"/>
    <lineage>
        <taxon>Bacteria</taxon>
        <taxon>Bacillati</taxon>
        <taxon>Actinomycetota</taxon>
        <taxon>Actinomycetes</taxon>
        <taxon>Jatrophihabitantales</taxon>
        <taxon>Jatrophihabitantaceae</taxon>
        <taxon>Jatrophihabitans</taxon>
    </lineage>
</organism>
<dbReference type="Proteomes" id="UP001164693">
    <property type="component" value="Chromosome"/>
</dbReference>
<dbReference type="InterPro" id="IPR027417">
    <property type="entry name" value="P-loop_NTPase"/>
</dbReference>
<evidence type="ECO:0000313" key="12">
    <source>
        <dbReference type="Proteomes" id="UP001164693"/>
    </source>
</evidence>
<feature type="domain" description="ABC transporter" evidence="10">
    <location>
        <begin position="7"/>
        <end position="237"/>
    </location>
</feature>
<accession>A0ABY7K1N2</accession>
<evidence type="ECO:0000256" key="1">
    <source>
        <dbReference type="ARBA" id="ARBA00004413"/>
    </source>
</evidence>
<dbReference type="GO" id="GO:0005524">
    <property type="term" value="F:ATP binding"/>
    <property type="evidence" value="ECO:0007669"/>
    <property type="project" value="UniProtKB-KW"/>
</dbReference>
<evidence type="ECO:0000256" key="2">
    <source>
        <dbReference type="ARBA" id="ARBA00022448"/>
    </source>
</evidence>
<dbReference type="EMBL" id="CP097463">
    <property type="protein sequence ID" value="WAX57226.1"/>
    <property type="molecule type" value="Genomic_DNA"/>
</dbReference>
<reference evidence="11" key="1">
    <citation type="submission" date="2022-05" db="EMBL/GenBank/DDBJ databases">
        <title>Jatrophihabitans sp. SB3-54 whole genome sequence.</title>
        <authorList>
            <person name="Suh M.K."/>
            <person name="Eom M.K."/>
            <person name="Kim J.S."/>
            <person name="Kim H.S."/>
            <person name="Do H.E."/>
            <person name="Shin Y.K."/>
            <person name="Lee J.-S."/>
        </authorList>
    </citation>
    <scope>NUCLEOTIDE SEQUENCE</scope>
    <source>
        <strain evidence="11">SB3-54</strain>
    </source>
</reference>
<comment type="similarity">
    <text evidence="9">Belongs to the ABC transporter superfamily. Drug exporter-1 (DrugE1) (TC 3.A.1.105) family.</text>
</comment>
<dbReference type="PROSITE" id="PS50893">
    <property type="entry name" value="ABC_TRANSPORTER_2"/>
    <property type="match status" value="1"/>
</dbReference>
<keyword evidence="12" id="KW-1185">Reference proteome</keyword>
<evidence type="ECO:0000256" key="5">
    <source>
        <dbReference type="ARBA" id="ARBA00022840"/>
    </source>
</evidence>
<dbReference type="PANTHER" id="PTHR42711">
    <property type="entry name" value="ABC TRANSPORTER ATP-BINDING PROTEIN"/>
    <property type="match status" value="1"/>
</dbReference>
<keyword evidence="7" id="KW-0472">Membrane</keyword>
<gene>
    <name evidence="11" type="ORF">M6B22_00305</name>
</gene>
<comment type="subcellular location">
    <subcellularLocation>
        <location evidence="1">Cell membrane</location>
        <topology evidence="1">Peripheral membrane protein</topology>
        <orientation evidence="1">Cytoplasmic side</orientation>
    </subcellularLocation>
</comment>
<evidence type="ECO:0000259" key="10">
    <source>
        <dbReference type="PROSITE" id="PS50893"/>
    </source>
</evidence>
<keyword evidence="2" id="KW-0813">Transport</keyword>
<evidence type="ECO:0000256" key="8">
    <source>
        <dbReference type="ARBA" id="ARBA00023251"/>
    </source>
</evidence>
<evidence type="ECO:0000256" key="6">
    <source>
        <dbReference type="ARBA" id="ARBA00022967"/>
    </source>
</evidence>
<dbReference type="InterPro" id="IPR003439">
    <property type="entry name" value="ABC_transporter-like_ATP-bd"/>
</dbReference>
<name>A0ABY7K1N2_9ACTN</name>
<protein>
    <submittedName>
        <fullName evidence="11">ATP-binding cassette domain-containing protein</fullName>
    </submittedName>
</protein>
<dbReference type="Pfam" id="PF00005">
    <property type="entry name" value="ABC_tran"/>
    <property type="match status" value="1"/>
</dbReference>
<dbReference type="Gene3D" id="3.40.50.300">
    <property type="entry name" value="P-loop containing nucleotide triphosphate hydrolases"/>
    <property type="match status" value="1"/>
</dbReference>
<dbReference type="InterPro" id="IPR005894">
    <property type="entry name" value="DrrA"/>
</dbReference>
<proteinExistence type="inferred from homology"/>
<keyword evidence="4" id="KW-0547">Nucleotide-binding</keyword>
<evidence type="ECO:0000256" key="7">
    <source>
        <dbReference type="ARBA" id="ARBA00023136"/>
    </source>
</evidence>
<dbReference type="SMART" id="SM00382">
    <property type="entry name" value="AAA"/>
    <property type="match status" value="1"/>
</dbReference>